<evidence type="ECO:0000313" key="1">
    <source>
        <dbReference type="EMBL" id="CAG5080156.1"/>
    </source>
</evidence>
<gene>
    <name evidence="1" type="ORF">CRYO30217_01202</name>
</gene>
<dbReference type="EMBL" id="OU015584">
    <property type="protein sequence ID" value="CAG5080156.1"/>
    <property type="molecule type" value="Genomic_DNA"/>
</dbReference>
<accession>A0A916NGN9</accession>
<dbReference type="Proteomes" id="UP000683507">
    <property type="component" value="Chromosome"/>
</dbReference>
<reference evidence="1" key="1">
    <citation type="submission" date="2021-04" db="EMBL/GenBank/DDBJ databases">
        <authorList>
            <person name="Rodrigo-Torres L."/>
            <person name="Arahal R. D."/>
            <person name="Lucena T."/>
        </authorList>
    </citation>
    <scope>NUCLEOTIDE SEQUENCE</scope>
    <source>
        <strain evidence="1">AS29M-1</strain>
    </source>
</reference>
<evidence type="ECO:0000313" key="2">
    <source>
        <dbReference type="Proteomes" id="UP000683507"/>
    </source>
</evidence>
<sequence>MYKKDFDTLSEAINELNQAGYKEDFKALDNKLVGCNTKKSYKPSELRIVGTYRFEGMTNPQDGSVVFAIEANDNTKGTIVMSYGAKHNQNVKLIKEIPEATD</sequence>
<protein>
    <recommendedName>
        <fullName evidence="3">Phosphoribosylpyrophosphate synthetase</fullName>
    </recommendedName>
</protein>
<organism evidence="1 2">
    <name type="scientific">Parvicella tangerina</name>
    <dbReference type="NCBI Taxonomy" id="2829795"/>
    <lineage>
        <taxon>Bacteria</taxon>
        <taxon>Pseudomonadati</taxon>
        <taxon>Bacteroidota</taxon>
        <taxon>Flavobacteriia</taxon>
        <taxon>Flavobacteriales</taxon>
        <taxon>Parvicellaceae</taxon>
        <taxon>Parvicella</taxon>
    </lineage>
</organism>
<dbReference type="AlphaFoldDB" id="A0A916NGN9"/>
<dbReference type="RefSeq" id="WP_258541415.1">
    <property type="nucleotide sequence ID" value="NZ_OU015584.1"/>
</dbReference>
<proteinExistence type="predicted"/>
<name>A0A916NGN9_9FLAO</name>
<keyword evidence="2" id="KW-1185">Reference proteome</keyword>
<evidence type="ECO:0008006" key="3">
    <source>
        <dbReference type="Google" id="ProtNLM"/>
    </source>
</evidence>
<dbReference type="KEGG" id="ptan:CRYO30217_01202"/>